<feature type="domain" description="HPt" evidence="2">
    <location>
        <begin position="19"/>
        <end position="113"/>
    </location>
</feature>
<dbReference type="EMBL" id="CP002859">
    <property type="protein sequence ID" value="AEI49680.1"/>
    <property type="molecule type" value="Genomic_DNA"/>
</dbReference>
<dbReference type="Pfam" id="PF01627">
    <property type="entry name" value="Hpt"/>
    <property type="match status" value="1"/>
</dbReference>
<reference evidence="4" key="1">
    <citation type="submission" date="2011-06" db="EMBL/GenBank/DDBJ databases">
        <title>The complete genome of chromosome of Runella slithyformis DSM 19594.</title>
        <authorList>
            <consortium name="US DOE Joint Genome Institute (JGI-PGF)"/>
            <person name="Lucas S."/>
            <person name="Han J."/>
            <person name="Lapidus A."/>
            <person name="Bruce D."/>
            <person name="Goodwin L."/>
            <person name="Pitluck S."/>
            <person name="Peters L."/>
            <person name="Kyrpides N."/>
            <person name="Mavromatis K."/>
            <person name="Ivanova N."/>
            <person name="Ovchinnikova G."/>
            <person name="Zhang X."/>
            <person name="Misra M."/>
            <person name="Detter J.C."/>
            <person name="Tapia R."/>
            <person name="Han C."/>
            <person name="Land M."/>
            <person name="Hauser L."/>
            <person name="Markowitz V."/>
            <person name="Cheng J.-F."/>
            <person name="Hugenholtz P."/>
            <person name="Woyke T."/>
            <person name="Wu D."/>
            <person name="Tindall B."/>
            <person name="Faehrich R."/>
            <person name="Brambilla E."/>
            <person name="Klenk H.-P."/>
            <person name="Eisen J.A."/>
        </authorList>
    </citation>
    <scope>NUCLEOTIDE SEQUENCE [LARGE SCALE GENOMIC DNA]</scope>
    <source>
        <strain evidence="4">ATCC 29530 / DSM 19594 / LMG 11500 / NCIMB 11436 / LSU 4</strain>
    </source>
</reference>
<feature type="modified residue" description="Phosphohistidine" evidence="1">
    <location>
        <position position="58"/>
    </location>
</feature>
<reference evidence="3 4" key="2">
    <citation type="journal article" date="2012" name="Stand. Genomic Sci.">
        <title>Complete genome sequence of the aquatic bacterium Runella slithyformis type strain (LSU 4(T)).</title>
        <authorList>
            <person name="Copeland A."/>
            <person name="Zhang X."/>
            <person name="Misra M."/>
            <person name="Lapidus A."/>
            <person name="Nolan M."/>
            <person name="Lucas S."/>
            <person name="Deshpande S."/>
            <person name="Cheng J.F."/>
            <person name="Tapia R."/>
            <person name="Goodwin L.A."/>
            <person name="Pitluck S."/>
            <person name="Liolios K."/>
            <person name="Pagani I."/>
            <person name="Ivanova N."/>
            <person name="Mikhailova N."/>
            <person name="Pati A."/>
            <person name="Chen A."/>
            <person name="Palaniappan K."/>
            <person name="Land M."/>
            <person name="Hauser L."/>
            <person name="Pan C."/>
            <person name="Jeffries C.D."/>
            <person name="Detter J.C."/>
            <person name="Brambilla E.M."/>
            <person name="Rohde M."/>
            <person name="Djao O.D."/>
            <person name="Goker M."/>
            <person name="Sikorski J."/>
            <person name="Tindall B.J."/>
            <person name="Woyke T."/>
            <person name="Bristow J."/>
            <person name="Eisen J.A."/>
            <person name="Markowitz V."/>
            <person name="Hugenholtz P."/>
            <person name="Kyrpides N.C."/>
            <person name="Klenk H.P."/>
            <person name="Mavromatis K."/>
        </authorList>
    </citation>
    <scope>NUCLEOTIDE SEQUENCE [LARGE SCALE GENOMIC DNA]</scope>
    <source>
        <strain evidence="4">ATCC 29530 / DSM 19594 / LMG 11500 / NCIMB 11436 / LSU 4</strain>
    </source>
</reference>
<dbReference type="GO" id="GO:0004672">
    <property type="term" value="F:protein kinase activity"/>
    <property type="evidence" value="ECO:0007669"/>
    <property type="project" value="UniProtKB-ARBA"/>
</dbReference>
<keyword evidence="4" id="KW-1185">Reference proteome</keyword>
<dbReference type="GO" id="GO:0000160">
    <property type="term" value="P:phosphorelay signal transduction system"/>
    <property type="evidence" value="ECO:0007669"/>
    <property type="project" value="InterPro"/>
</dbReference>
<gene>
    <name evidence="3" type="ordered locus">Runsl_3306</name>
</gene>
<dbReference type="InterPro" id="IPR036641">
    <property type="entry name" value="HPT_dom_sf"/>
</dbReference>
<keyword evidence="1" id="KW-0597">Phosphoprotein</keyword>
<dbReference type="RefSeq" id="WP_013928985.1">
    <property type="nucleotide sequence ID" value="NC_015703.1"/>
</dbReference>
<dbReference type="Proteomes" id="UP000000493">
    <property type="component" value="Chromosome"/>
</dbReference>
<dbReference type="SUPFAM" id="SSF47226">
    <property type="entry name" value="Histidine-containing phosphotransfer domain, HPT domain"/>
    <property type="match status" value="1"/>
</dbReference>
<name>A0A7U3ZM20_RUNSL</name>
<evidence type="ECO:0000313" key="4">
    <source>
        <dbReference type="Proteomes" id="UP000000493"/>
    </source>
</evidence>
<protein>
    <submittedName>
        <fullName evidence="3">Hpt domain protein</fullName>
    </submittedName>
</protein>
<proteinExistence type="predicted"/>
<dbReference type="PROSITE" id="PS50894">
    <property type="entry name" value="HPT"/>
    <property type="match status" value="1"/>
</dbReference>
<evidence type="ECO:0000256" key="1">
    <source>
        <dbReference type="PROSITE-ProRule" id="PRU00110"/>
    </source>
</evidence>
<evidence type="ECO:0000259" key="2">
    <source>
        <dbReference type="PROSITE" id="PS50894"/>
    </source>
</evidence>
<sequence length="117" mass="13206">MADQPLFSVVLLKQLCDNDTAFVNEMLRQFVDTVPASVAELNAAFDQNDFTSVSRIAHRLKPAIRHMDIDLLKEPIQVLEYLAAEQPDSPQIGILVHLVEGVLHKVCVQLQKTQYNH</sequence>
<organism evidence="3 4">
    <name type="scientific">Runella slithyformis (strain ATCC 29530 / DSM 19594 / LMG 11500 / NCIMB 11436 / LSU 4)</name>
    <dbReference type="NCBI Taxonomy" id="761193"/>
    <lineage>
        <taxon>Bacteria</taxon>
        <taxon>Pseudomonadati</taxon>
        <taxon>Bacteroidota</taxon>
        <taxon>Cytophagia</taxon>
        <taxon>Cytophagales</taxon>
        <taxon>Spirosomataceae</taxon>
        <taxon>Runella</taxon>
    </lineage>
</organism>
<dbReference type="AlphaFoldDB" id="A0A7U3ZM20"/>
<dbReference type="Gene3D" id="1.20.120.160">
    <property type="entry name" value="HPT domain"/>
    <property type="match status" value="1"/>
</dbReference>
<accession>A0A7U3ZM20</accession>
<dbReference type="KEGG" id="rsi:Runsl_3306"/>
<evidence type="ECO:0000313" key="3">
    <source>
        <dbReference type="EMBL" id="AEI49680.1"/>
    </source>
</evidence>
<dbReference type="InterPro" id="IPR008207">
    <property type="entry name" value="Sig_transdc_His_kin_Hpt_dom"/>
</dbReference>